<dbReference type="InterPro" id="IPR019314">
    <property type="entry name" value="BORCS6"/>
</dbReference>
<sequence length="120" mass="13528">MHVDTNCVVRGAAFLMSVPLDLELFQTLESRANDLSSNLSNVIQRLQTQMRQMSSSTAESSEIYKQSIQKLSEEINECTGKTVELITQCDELDKDLAQLHTLSRQIKSIDKALDQLQRAI</sequence>
<dbReference type="PANTHER" id="PTHR13440:SF7">
    <property type="entry name" value="BLOC-1 RELATED COMPLEX SUBUNIT 6"/>
    <property type="match status" value="1"/>
</dbReference>
<name>A0A068S3S7_9FUNG</name>
<dbReference type="Proteomes" id="UP000027586">
    <property type="component" value="Unassembled WGS sequence"/>
</dbReference>
<accession>A0A068S3S7</accession>
<feature type="domain" description="BLOC-1-related complex subunit 6 C-terminal helix" evidence="1">
    <location>
        <begin position="18"/>
        <end position="117"/>
    </location>
</feature>
<evidence type="ECO:0000259" key="1">
    <source>
        <dbReference type="Pfam" id="PF10157"/>
    </source>
</evidence>
<dbReference type="Gene3D" id="1.20.58.220">
    <property type="entry name" value="Phosphate transport system protein phou homolog 2, domain 2"/>
    <property type="match status" value="1"/>
</dbReference>
<dbReference type="PANTHER" id="PTHR13440">
    <property type="entry name" value="BLOC-1 RELATED COMPLEX SUBUNIT 6"/>
    <property type="match status" value="1"/>
</dbReference>
<dbReference type="Pfam" id="PF10157">
    <property type="entry name" value="BORCS6"/>
    <property type="match status" value="1"/>
</dbReference>
<dbReference type="GO" id="GO:0032418">
    <property type="term" value="P:lysosome localization"/>
    <property type="evidence" value="ECO:0007669"/>
    <property type="project" value="TreeGrafter"/>
</dbReference>
<dbReference type="STRING" id="1263082.A0A068S3S7"/>
<keyword evidence="3" id="KW-1185">Reference proteome</keyword>
<dbReference type="VEuPathDB" id="FungiDB:LCOR_07652.1"/>
<comment type="caution">
    <text evidence="2">The sequence shown here is derived from an EMBL/GenBank/DDBJ whole genome shotgun (WGS) entry which is preliminary data.</text>
</comment>
<organism evidence="2 3">
    <name type="scientific">Lichtheimia corymbifera JMRC:FSU:9682</name>
    <dbReference type="NCBI Taxonomy" id="1263082"/>
    <lineage>
        <taxon>Eukaryota</taxon>
        <taxon>Fungi</taxon>
        <taxon>Fungi incertae sedis</taxon>
        <taxon>Mucoromycota</taxon>
        <taxon>Mucoromycotina</taxon>
        <taxon>Mucoromycetes</taxon>
        <taxon>Mucorales</taxon>
        <taxon>Lichtheimiaceae</taxon>
        <taxon>Lichtheimia</taxon>
    </lineage>
</organism>
<dbReference type="OrthoDB" id="21270at2759"/>
<reference evidence="2" key="1">
    <citation type="submission" date="2013-08" db="EMBL/GenBank/DDBJ databases">
        <title>Gene expansion shapes genome architecture in the human pathogen Lichtheimia corymbifera: an evolutionary genomics analysis in the ancient terrestrial Mucorales (Mucoromycotina).</title>
        <authorList>
            <person name="Schwartze V.U."/>
            <person name="Winter S."/>
            <person name="Shelest E."/>
            <person name="Marcet-Houben M."/>
            <person name="Horn F."/>
            <person name="Wehner S."/>
            <person name="Hoffmann K."/>
            <person name="Riege K."/>
            <person name="Sammeth M."/>
            <person name="Nowrousian M."/>
            <person name="Valiante V."/>
            <person name="Linde J."/>
            <person name="Jacobsen I.D."/>
            <person name="Marz M."/>
            <person name="Brakhage A.A."/>
            <person name="Gabaldon T."/>
            <person name="Bocker S."/>
            <person name="Voigt K."/>
        </authorList>
    </citation>
    <scope>NUCLEOTIDE SEQUENCE [LARGE SCALE GENOMIC DNA]</scope>
    <source>
        <strain evidence="2">FSU 9682</strain>
    </source>
</reference>
<evidence type="ECO:0000313" key="2">
    <source>
        <dbReference type="EMBL" id="CDH56630.1"/>
    </source>
</evidence>
<dbReference type="GO" id="GO:0099078">
    <property type="term" value="C:BORC complex"/>
    <property type="evidence" value="ECO:0007669"/>
    <property type="project" value="TreeGrafter"/>
</dbReference>
<dbReference type="EMBL" id="CBTN010000039">
    <property type="protein sequence ID" value="CDH56630.1"/>
    <property type="molecule type" value="Genomic_DNA"/>
</dbReference>
<dbReference type="InterPro" id="IPR038078">
    <property type="entry name" value="PhoU-like_sf"/>
</dbReference>
<gene>
    <name evidence="2" type="ORF">LCOR_07652.1</name>
</gene>
<dbReference type="AlphaFoldDB" id="A0A068S3S7"/>
<dbReference type="InterPro" id="IPR046465">
    <property type="entry name" value="BORCS6_C"/>
</dbReference>
<protein>
    <recommendedName>
        <fullName evidence="1">BLOC-1-related complex subunit 6 C-terminal helix domain-containing protein</fullName>
    </recommendedName>
</protein>
<proteinExistence type="predicted"/>
<evidence type="ECO:0000313" key="3">
    <source>
        <dbReference type="Proteomes" id="UP000027586"/>
    </source>
</evidence>